<reference evidence="4" key="1">
    <citation type="journal article" date="2017" name="Appl. Environ. Microbiol.">
        <title>Genomic analysis of Calderihabitans maritimus KKC1, a thermophilic hydrogenogenic carboxydotrophic bacterium isolated from marine sediment.</title>
        <authorList>
            <person name="Omae K."/>
            <person name="Yoneda Y."/>
            <person name="Fukuyama Y."/>
            <person name="Yoshida T."/>
            <person name="Sako Y."/>
        </authorList>
    </citation>
    <scope>NUCLEOTIDE SEQUENCE [LARGE SCALE GENOMIC DNA]</scope>
    <source>
        <strain evidence="4">KKC1</strain>
    </source>
</reference>
<dbReference type="AlphaFoldDB" id="A0A1Z5HSQ4"/>
<keyword evidence="4" id="KW-1185">Reference proteome</keyword>
<dbReference type="Pfam" id="PF13439">
    <property type="entry name" value="Glyco_transf_4"/>
    <property type="match status" value="1"/>
</dbReference>
<dbReference type="GO" id="GO:0016757">
    <property type="term" value="F:glycosyltransferase activity"/>
    <property type="evidence" value="ECO:0007669"/>
    <property type="project" value="InterPro"/>
</dbReference>
<dbReference type="InterPro" id="IPR050194">
    <property type="entry name" value="Glycosyltransferase_grp1"/>
</dbReference>
<organism evidence="3 4">
    <name type="scientific">Calderihabitans maritimus</name>
    <dbReference type="NCBI Taxonomy" id="1246530"/>
    <lineage>
        <taxon>Bacteria</taxon>
        <taxon>Bacillati</taxon>
        <taxon>Bacillota</taxon>
        <taxon>Clostridia</taxon>
        <taxon>Neomoorellales</taxon>
        <taxon>Calderihabitantaceae</taxon>
        <taxon>Calderihabitans</taxon>
    </lineage>
</organism>
<comment type="caution">
    <text evidence="3">The sequence shown here is derived from an EMBL/GenBank/DDBJ whole genome shotgun (WGS) entry which is preliminary data.</text>
</comment>
<accession>A0A1Z5HSQ4</accession>
<sequence>MALEKLDWQIDVITHWSNPNDPPVQKLGRGSRVIRFDAGNRGFESKNKLFQRLPKFLQQATEFFKKHNNNYELIHSHYWLSGWVGRHLKKQLGVPQIHTSHSLGLVKKRSLGIKDAKEISLRLEEEKRIFDQAVAIIATSPEEKKQLILGYRVSPQKIHIIPCGVEVSRFRVLARKELRKQLQAEGKKIILFVGRFVASKGLEVLIQSLSLLFQHCPELAPKTRLWIIGGDPLDVPLKQASAEKQELVRLIERMRLRDNICFLGPKSHEELPNYYNAADVCVVPSYYESFGLVAVEAMACGCPVIASRVGGLRYTVREGKTGLLVPPRSPEALAKAVARILLDDILRKRMARQAATYVSGKFNWNAVAKRVNNLYQEVIECNQPREKQEHLSS</sequence>
<dbReference type="InterPro" id="IPR028098">
    <property type="entry name" value="Glyco_trans_4-like_N"/>
</dbReference>
<dbReference type="Pfam" id="PF00534">
    <property type="entry name" value="Glycos_transf_1"/>
    <property type="match status" value="1"/>
</dbReference>
<evidence type="ECO:0000313" key="4">
    <source>
        <dbReference type="Proteomes" id="UP000197032"/>
    </source>
</evidence>
<keyword evidence="3" id="KW-0808">Transferase</keyword>
<protein>
    <submittedName>
        <fullName evidence="3">Glycosyltransferase</fullName>
    </submittedName>
</protein>
<name>A0A1Z5HSQ4_9FIRM</name>
<evidence type="ECO:0000259" key="1">
    <source>
        <dbReference type="Pfam" id="PF00534"/>
    </source>
</evidence>
<dbReference type="SUPFAM" id="SSF53756">
    <property type="entry name" value="UDP-Glycosyltransferase/glycogen phosphorylase"/>
    <property type="match status" value="1"/>
</dbReference>
<gene>
    <name evidence="3" type="ORF">KKC1_15060</name>
</gene>
<dbReference type="PANTHER" id="PTHR45947:SF3">
    <property type="entry name" value="SULFOQUINOVOSYL TRANSFERASE SQD2"/>
    <property type="match status" value="1"/>
</dbReference>
<feature type="domain" description="Glycosyl transferase family 1" evidence="1">
    <location>
        <begin position="176"/>
        <end position="355"/>
    </location>
</feature>
<feature type="domain" description="Glycosyltransferase subfamily 4-like N-terminal" evidence="2">
    <location>
        <begin position="2"/>
        <end position="169"/>
    </location>
</feature>
<dbReference type="EMBL" id="BDGJ01000071">
    <property type="protein sequence ID" value="GAW92351.1"/>
    <property type="molecule type" value="Genomic_DNA"/>
</dbReference>
<dbReference type="Proteomes" id="UP000197032">
    <property type="component" value="Unassembled WGS sequence"/>
</dbReference>
<proteinExistence type="predicted"/>
<dbReference type="Gene3D" id="3.40.50.2000">
    <property type="entry name" value="Glycogen Phosphorylase B"/>
    <property type="match status" value="2"/>
</dbReference>
<evidence type="ECO:0000313" key="3">
    <source>
        <dbReference type="EMBL" id="GAW92351.1"/>
    </source>
</evidence>
<dbReference type="PANTHER" id="PTHR45947">
    <property type="entry name" value="SULFOQUINOVOSYL TRANSFERASE SQD2"/>
    <property type="match status" value="1"/>
</dbReference>
<dbReference type="InterPro" id="IPR001296">
    <property type="entry name" value="Glyco_trans_1"/>
</dbReference>
<evidence type="ECO:0000259" key="2">
    <source>
        <dbReference type="Pfam" id="PF13439"/>
    </source>
</evidence>